<dbReference type="AlphaFoldDB" id="A0A1I5AF45"/>
<name>A0A1I5AF45_9HYPH</name>
<dbReference type="EMBL" id="FOVR01000001">
    <property type="protein sequence ID" value="SFN61042.1"/>
    <property type="molecule type" value="Genomic_DNA"/>
</dbReference>
<sequence>MSATALLALPYIAANQNQKHVTHNEALRMLDALVQLSVLDRDLTAPPDTPSDGARYIVADGATDAWAGWDGSVAAYQDGAWVEFVPLPGWLAWVSDESKLLCYDGADWVDFLSAGLGTALGNGSFDKIGVNASADATNRLALSSAASLFNHAGNGHQIKVNKAAGADTNSLLFQTNWSGRAEMGCAGNDDWSIKVSADGTSWLTALSIDSATGLLKGLNWVGDVVDGGLGAVIESGSNANGTYVRFADGLQICTSLVTSSDSTYVIWTYPAEFYGAAENVMMTARGLTPYHAQPNGSGSTATIAVNCWDLSGTRVETDITVFAIGRWK</sequence>
<dbReference type="Pfam" id="PF10983">
    <property type="entry name" value="DUF2793"/>
    <property type="match status" value="1"/>
</dbReference>
<reference evidence="1 2" key="1">
    <citation type="submission" date="2016-10" db="EMBL/GenBank/DDBJ databases">
        <authorList>
            <person name="de Groot N.N."/>
        </authorList>
    </citation>
    <scope>NUCLEOTIDE SEQUENCE [LARGE SCALE GENOMIC DNA]</scope>
    <source>
        <strain evidence="1 2">CGMCC 1.9157</strain>
    </source>
</reference>
<accession>A0A1I5AF45</accession>
<organism evidence="1 2">
    <name type="scientific">Cohaesibacter marisflavi</name>
    <dbReference type="NCBI Taxonomy" id="655353"/>
    <lineage>
        <taxon>Bacteria</taxon>
        <taxon>Pseudomonadati</taxon>
        <taxon>Pseudomonadota</taxon>
        <taxon>Alphaproteobacteria</taxon>
        <taxon>Hyphomicrobiales</taxon>
        <taxon>Cohaesibacteraceae</taxon>
    </lineage>
</organism>
<keyword evidence="2" id="KW-1185">Reference proteome</keyword>
<evidence type="ECO:0000313" key="2">
    <source>
        <dbReference type="Proteomes" id="UP000199236"/>
    </source>
</evidence>
<dbReference type="RefSeq" id="WP_090068420.1">
    <property type="nucleotide sequence ID" value="NZ_FOVR01000001.1"/>
</dbReference>
<dbReference type="Proteomes" id="UP000199236">
    <property type="component" value="Unassembled WGS sequence"/>
</dbReference>
<proteinExistence type="predicted"/>
<protein>
    <recommendedName>
        <fullName evidence="3">DUF2793 domain-containing protein</fullName>
    </recommendedName>
</protein>
<evidence type="ECO:0000313" key="1">
    <source>
        <dbReference type="EMBL" id="SFN61042.1"/>
    </source>
</evidence>
<dbReference type="InterPro" id="IPR021251">
    <property type="entry name" value="DUF2793"/>
</dbReference>
<dbReference type="STRING" id="655353.SAMN04488056_101464"/>
<gene>
    <name evidence="1" type="ORF">SAMN04488056_101464</name>
</gene>
<dbReference type="OrthoDB" id="564699at2"/>
<evidence type="ECO:0008006" key="3">
    <source>
        <dbReference type="Google" id="ProtNLM"/>
    </source>
</evidence>